<dbReference type="AlphaFoldDB" id="A0A4Q4T347"/>
<protein>
    <submittedName>
        <fullName evidence="1">Uncharacterized protein</fullName>
    </submittedName>
</protein>
<dbReference type="Proteomes" id="UP000293360">
    <property type="component" value="Unassembled WGS sequence"/>
</dbReference>
<proteinExistence type="predicted"/>
<accession>A0A4Q4T347</accession>
<dbReference type="EMBL" id="QJNU01000505">
    <property type="protein sequence ID" value="RYO96739.1"/>
    <property type="molecule type" value="Genomic_DNA"/>
</dbReference>
<evidence type="ECO:0000313" key="1">
    <source>
        <dbReference type="EMBL" id="RYO96739.1"/>
    </source>
</evidence>
<keyword evidence="2" id="KW-1185">Reference proteome</keyword>
<dbReference type="OrthoDB" id="4771280at2759"/>
<gene>
    <name evidence="1" type="ORF">DL764_007404</name>
</gene>
<evidence type="ECO:0000313" key="2">
    <source>
        <dbReference type="Proteomes" id="UP000293360"/>
    </source>
</evidence>
<organism evidence="1 2">
    <name type="scientific">Monosporascus ibericus</name>
    <dbReference type="NCBI Taxonomy" id="155417"/>
    <lineage>
        <taxon>Eukaryota</taxon>
        <taxon>Fungi</taxon>
        <taxon>Dikarya</taxon>
        <taxon>Ascomycota</taxon>
        <taxon>Pezizomycotina</taxon>
        <taxon>Sordariomycetes</taxon>
        <taxon>Xylariomycetidae</taxon>
        <taxon>Xylariales</taxon>
        <taxon>Xylariales incertae sedis</taxon>
        <taxon>Monosporascus</taxon>
    </lineage>
</organism>
<name>A0A4Q4T347_9PEZI</name>
<comment type="caution">
    <text evidence="1">The sequence shown here is derived from an EMBL/GenBank/DDBJ whole genome shotgun (WGS) entry which is preliminary data.</text>
</comment>
<sequence length="187" mass="20592">MPPRPRTVYTAPVRAKRLCMICFRNVIFNYDPMAGELPVFRCRFATAATGKCMLCADRKKACVLPAEGMQGDSLDLEALLEWVTFYFDIARDADGNPDLDADGDEVYEHDTGFRAEICGAVLRLCTAFEATEKTHRSGLETTGAKKKKKAIECRLVPGDDGYQLWALAKRMFRGEVAAAVTSALGPA</sequence>
<reference evidence="1 2" key="1">
    <citation type="submission" date="2018-06" db="EMBL/GenBank/DDBJ databases">
        <title>Complete Genomes of Monosporascus.</title>
        <authorList>
            <person name="Robinson A.J."/>
            <person name="Natvig D.O."/>
        </authorList>
    </citation>
    <scope>NUCLEOTIDE SEQUENCE [LARGE SCALE GENOMIC DNA]</scope>
    <source>
        <strain evidence="1 2">CBS 110550</strain>
    </source>
</reference>